<evidence type="ECO:0000256" key="2">
    <source>
        <dbReference type="PROSITE-ProRule" id="PRU00500"/>
    </source>
</evidence>
<evidence type="ECO:0000256" key="1">
    <source>
        <dbReference type="ARBA" id="ARBA00023157"/>
    </source>
</evidence>
<evidence type="ECO:0000313" key="6">
    <source>
        <dbReference type="Proteomes" id="UP000025227"/>
    </source>
</evidence>
<keyword evidence="6" id="KW-1185">Reference proteome</keyword>
<dbReference type="InterPro" id="IPR036880">
    <property type="entry name" value="Kunitz_BPTI_sf"/>
</dbReference>
<dbReference type="Gene3D" id="4.10.800.10">
    <property type="entry name" value="Thyroglobulin type-1"/>
    <property type="match status" value="2"/>
</dbReference>
<feature type="disulfide bond" evidence="2">
    <location>
        <begin position="116"/>
        <end position="123"/>
    </location>
</feature>
<dbReference type="InterPro" id="IPR000716">
    <property type="entry name" value="Thyroglobulin_1"/>
</dbReference>
<dbReference type="PANTHER" id="PTHR47248:SF9">
    <property type="entry name" value="BPTI_KUNITZ INHIBITOR DOMAIN-CONTAINING PROTEIN"/>
    <property type="match status" value="1"/>
</dbReference>
<feature type="domain" description="BPTI/Kunitz inhibitor" evidence="4">
    <location>
        <begin position="181"/>
        <end position="234"/>
    </location>
</feature>
<dbReference type="WBParaSite" id="HCON_00141730-00001">
    <property type="protein sequence ID" value="HCON_00141730-00001"/>
    <property type="gene ID" value="HCON_00141730"/>
</dbReference>
<feature type="signal peptide" evidence="3">
    <location>
        <begin position="1"/>
        <end position="16"/>
    </location>
</feature>
<evidence type="ECO:0000256" key="3">
    <source>
        <dbReference type="SAM" id="SignalP"/>
    </source>
</evidence>
<keyword evidence="3" id="KW-0732">Signal</keyword>
<protein>
    <submittedName>
        <fullName evidence="7">Kunitz/Bovine pancreatic trypsin inhibitor domain protein</fullName>
    </submittedName>
</protein>
<dbReference type="Proteomes" id="UP000025227">
    <property type="component" value="Unplaced"/>
</dbReference>
<dbReference type="OMA" id="WFDVETF"/>
<dbReference type="InterPro" id="IPR036857">
    <property type="entry name" value="Thyroglobulin_1_sf"/>
</dbReference>
<dbReference type="CDD" id="cd00109">
    <property type="entry name" value="Kunitz-type"/>
    <property type="match status" value="1"/>
</dbReference>
<dbReference type="SUPFAM" id="SSF57362">
    <property type="entry name" value="BPTI-like"/>
    <property type="match status" value="1"/>
</dbReference>
<dbReference type="Pfam" id="PF00014">
    <property type="entry name" value="Kunitz_BPTI"/>
    <property type="match status" value="1"/>
</dbReference>
<dbReference type="SUPFAM" id="SSF57610">
    <property type="entry name" value="Thyroglobulin type-1 domain"/>
    <property type="match status" value="2"/>
</dbReference>
<dbReference type="AlphaFoldDB" id="A0A7I4YTB8"/>
<dbReference type="Pfam" id="PF00086">
    <property type="entry name" value="Thyroglobulin_1"/>
    <property type="match status" value="2"/>
</dbReference>
<evidence type="ECO:0000313" key="7">
    <source>
        <dbReference type="WBParaSite" id="HCON_00141730-00001"/>
    </source>
</evidence>
<dbReference type="GO" id="GO:0004867">
    <property type="term" value="F:serine-type endopeptidase inhibitor activity"/>
    <property type="evidence" value="ECO:0007669"/>
    <property type="project" value="InterPro"/>
</dbReference>
<dbReference type="SMART" id="SM00211">
    <property type="entry name" value="TY"/>
    <property type="match status" value="2"/>
</dbReference>
<evidence type="ECO:0000259" key="5">
    <source>
        <dbReference type="PROSITE" id="PS51162"/>
    </source>
</evidence>
<dbReference type="SMART" id="SM00131">
    <property type="entry name" value="KU"/>
    <property type="match status" value="1"/>
</dbReference>
<dbReference type="PROSITE" id="PS00280">
    <property type="entry name" value="BPTI_KUNITZ_1"/>
    <property type="match status" value="1"/>
</dbReference>
<sequence>MRLLLAIFATVHLGRAALKTNAVPRTGPCILNDDGMKCTKKGYYETVQCDARGCVCVAANNGLVAFDTRTSNNMTQPKCSNCHKALKDLYADGDVPQGTFVPKCDIVLGDYEEIQCDARQEYCYCVDTKSGKEVPNTRKRKEGNKYITCGNNNISTISTQFPTTEGSPFVQERYPVSRETCKLDRNKGRACKEGKPSIRYYFDYHTFECLAFEYLGCDGNENNYPTSSACNSDCKLADLSGCSGMYPPARQANGEAMTCGGPQLMLPPGITTPAPRNTPKLNEDGCPLDHKCVMGAFFGFCCNRANEDRFHAAYHPKCSNGKQPYSEMIDSWREIRFGKSCKDNFCPSGYKCQDGDIFAYCC</sequence>
<dbReference type="InterPro" id="IPR002223">
    <property type="entry name" value="Kunitz_BPTI"/>
</dbReference>
<dbReference type="Gene3D" id="4.10.410.10">
    <property type="entry name" value="Pancreatic trypsin inhibitor Kunitz domain"/>
    <property type="match status" value="1"/>
</dbReference>
<feature type="domain" description="Thyroglobulin type-1" evidence="5">
    <location>
        <begin position="79"/>
        <end position="149"/>
    </location>
</feature>
<dbReference type="CDD" id="cd00191">
    <property type="entry name" value="TY"/>
    <property type="match status" value="1"/>
</dbReference>
<reference evidence="7" key="1">
    <citation type="submission" date="2020-12" db="UniProtKB">
        <authorList>
            <consortium name="WormBaseParasite"/>
        </authorList>
    </citation>
    <scope>IDENTIFICATION</scope>
    <source>
        <strain evidence="7">MHco3</strain>
    </source>
</reference>
<name>A0A7I4YTB8_HAECO</name>
<dbReference type="InterPro" id="IPR020901">
    <property type="entry name" value="Prtase_inh_Kunz-CS"/>
</dbReference>
<dbReference type="OrthoDB" id="4473401at2759"/>
<comment type="caution">
    <text evidence="2">Lacks conserved residue(s) required for the propagation of feature annotation.</text>
</comment>
<evidence type="ECO:0000259" key="4">
    <source>
        <dbReference type="PROSITE" id="PS50279"/>
    </source>
</evidence>
<dbReference type="PANTHER" id="PTHR47248">
    <property type="entry name" value="PROTEIN CBG06772"/>
    <property type="match status" value="1"/>
</dbReference>
<keyword evidence="1 2" id="KW-1015">Disulfide bond</keyword>
<dbReference type="InterPro" id="IPR052861">
    <property type="entry name" value="BPTI/Kunitz_domain"/>
</dbReference>
<organism evidence="6 7">
    <name type="scientific">Haemonchus contortus</name>
    <name type="common">Barber pole worm</name>
    <dbReference type="NCBI Taxonomy" id="6289"/>
    <lineage>
        <taxon>Eukaryota</taxon>
        <taxon>Metazoa</taxon>
        <taxon>Ecdysozoa</taxon>
        <taxon>Nematoda</taxon>
        <taxon>Chromadorea</taxon>
        <taxon>Rhabditida</taxon>
        <taxon>Rhabditina</taxon>
        <taxon>Rhabditomorpha</taxon>
        <taxon>Strongyloidea</taxon>
        <taxon>Trichostrongylidae</taxon>
        <taxon>Haemonchus</taxon>
    </lineage>
</organism>
<accession>A0A7I4YTB8</accession>
<feature type="chain" id="PRO_5029446357" evidence="3">
    <location>
        <begin position="17"/>
        <end position="362"/>
    </location>
</feature>
<dbReference type="PROSITE" id="PS00484">
    <property type="entry name" value="THYROGLOBULIN_1_1"/>
    <property type="match status" value="1"/>
</dbReference>
<dbReference type="PROSITE" id="PS51162">
    <property type="entry name" value="THYROGLOBULIN_1_2"/>
    <property type="match status" value="1"/>
</dbReference>
<proteinExistence type="predicted"/>
<dbReference type="PROSITE" id="PS50279">
    <property type="entry name" value="BPTI_KUNITZ_2"/>
    <property type="match status" value="1"/>
</dbReference>